<sequence length="377" mass="41918">MRNETVEVEWPTLLLLAGTYVAWGLATSVLWAALPPLGLLLAAVAIAQHSSLQHEALHGHPTKNATLNHLLVFPAIGLFYPYLRFRDTHLQHHYDPALTDPYDDPESNFLDPEVWNKLTPRYQALLRFNNTLAGRMLVGPAIGLVSFIRGDIAQIKAGNERIALSWALHGIGVMLALWWILGVGSMPVWAWVLSAYLGASLLKIRTYLEHRAHEKFRARTVVIEDKGPLAYLFLNNNYHVVHHMHPNVPWYKLPEMYAAKREHYQRRNDGYVFKSYSEVFSKYFLKAKDPVPHPVWPVNKSGAEPDDLPEETVVVSVGPAAPEAAAPVADIAAEATPKADAPEAVVLEGEVLDAVVVEALEEAEPPAKGRKGRKSPS</sequence>
<dbReference type="Proteomes" id="UP000241362">
    <property type="component" value="Unassembled WGS sequence"/>
</dbReference>
<accession>A0A2T4J6R2</accession>
<dbReference type="Pfam" id="PF00487">
    <property type="entry name" value="FA_desaturase"/>
    <property type="match status" value="1"/>
</dbReference>
<keyword evidence="1" id="KW-1133">Transmembrane helix</keyword>
<dbReference type="RefSeq" id="WP_107674029.1">
    <property type="nucleotide sequence ID" value="NZ_PZKE01000013.1"/>
</dbReference>
<protein>
    <submittedName>
        <fullName evidence="3">Fatty acid desaturase</fullName>
    </submittedName>
</protein>
<reference evidence="3 4" key="1">
    <citation type="submission" date="2018-03" db="EMBL/GenBank/DDBJ databases">
        <title>Rhodobacter blasticus.</title>
        <authorList>
            <person name="Meyer T.E."/>
            <person name="Miller S."/>
            <person name="Lodha T."/>
            <person name="Gandham S."/>
            <person name="Chintalapati S."/>
            <person name="Chintalapati V.R."/>
        </authorList>
    </citation>
    <scope>NUCLEOTIDE SEQUENCE [LARGE SCALE GENOMIC DNA]</scope>
    <source>
        <strain evidence="3 4">DSM 2131</strain>
    </source>
</reference>
<proteinExistence type="predicted"/>
<evidence type="ECO:0000256" key="1">
    <source>
        <dbReference type="SAM" id="Phobius"/>
    </source>
</evidence>
<feature type="transmembrane region" description="Helical" evidence="1">
    <location>
        <begin position="20"/>
        <end position="44"/>
    </location>
</feature>
<comment type="caution">
    <text evidence="3">The sequence shown here is derived from an EMBL/GenBank/DDBJ whole genome shotgun (WGS) entry which is preliminary data.</text>
</comment>
<organism evidence="3 4">
    <name type="scientific">Fuscovulum blasticum DSM 2131</name>
    <dbReference type="NCBI Taxonomy" id="1188250"/>
    <lineage>
        <taxon>Bacteria</taxon>
        <taxon>Pseudomonadati</taxon>
        <taxon>Pseudomonadota</taxon>
        <taxon>Alphaproteobacteria</taxon>
        <taxon>Rhodobacterales</taxon>
        <taxon>Paracoccaceae</taxon>
        <taxon>Pseudogemmobacter</taxon>
    </lineage>
</organism>
<feature type="domain" description="Fatty acid desaturase" evidence="2">
    <location>
        <begin position="31"/>
        <end position="272"/>
    </location>
</feature>
<keyword evidence="1" id="KW-0472">Membrane</keyword>
<dbReference type="AlphaFoldDB" id="A0A2T4J6R2"/>
<dbReference type="CDD" id="cd03509">
    <property type="entry name" value="DesA_FADS-like"/>
    <property type="match status" value="1"/>
</dbReference>
<gene>
    <name evidence="3" type="ORF">C5F44_13315</name>
</gene>
<keyword evidence="4" id="KW-1185">Reference proteome</keyword>
<dbReference type="EMBL" id="PZKE01000013">
    <property type="protein sequence ID" value="PTE13528.1"/>
    <property type="molecule type" value="Genomic_DNA"/>
</dbReference>
<dbReference type="GO" id="GO:0006629">
    <property type="term" value="P:lipid metabolic process"/>
    <property type="evidence" value="ECO:0007669"/>
    <property type="project" value="InterPro"/>
</dbReference>
<feature type="transmembrane region" description="Helical" evidence="1">
    <location>
        <begin position="188"/>
        <end position="208"/>
    </location>
</feature>
<name>A0A2T4J6R2_FUSBL</name>
<dbReference type="InterPro" id="IPR005804">
    <property type="entry name" value="FA_desaturase_dom"/>
</dbReference>
<keyword evidence="1" id="KW-0812">Transmembrane</keyword>
<evidence type="ECO:0000313" key="4">
    <source>
        <dbReference type="Proteomes" id="UP000241362"/>
    </source>
</evidence>
<feature type="transmembrane region" description="Helical" evidence="1">
    <location>
        <begin position="162"/>
        <end position="182"/>
    </location>
</feature>
<evidence type="ECO:0000259" key="2">
    <source>
        <dbReference type="Pfam" id="PF00487"/>
    </source>
</evidence>
<evidence type="ECO:0000313" key="3">
    <source>
        <dbReference type="EMBL" id="PTE13528.1"/>
    </source>
</evidence>
<feature type="transmembrane region" description="Helical" evidence="1">
    <location>
        <begin position="65"/>
        <end position="83"/>
    </location>
</feature>